<dbReference type="KEGG" id="pprt:ET464_11720"/>
<dbReference type="GO" id="GO:0003677">
    <property type="term" value="F:DNA binding"/>
    <property type="evidence" value="ECO:0007669"/>
    <property type="project" value="UniProtKB-KW"/>
</dbReference>
<sequence length="303" mass="35184">MEYNVEVRFKPLYEVIGSLHTFLCRQSHKKLDLSPSWPAEARRGLTPELVELLNNTAIDGDWKLTYLLVHLCPADDAAGFTDWLRKLSAGDLYELISLYSNQFPAQMSDFRDRTIQLFELWNEQYVRHMDPIIMKRLQEEASDKQRLLPSADIQSFVDETTNGLYFAPVKGLDNVVLMPQYHFQPINVISYFGSFTLCHYAARVYVEDEDFLNPHEYRMIRSVAEKSRLKILRFLQQGPRTFIEIVRHLELSKGITHDHISKLRNAGLLAAHFEGETLTAYSLRPSALEQVHHKIIGYIKQEV</sequence>
<dbReference type="InterPro" id="IPR036388">
    <property type="entry name" value="WH-like_DNA-bd_sf"/>
</dbReference>
<evidence type="ECO:0000259" key="2">
    <source>
        <dbReference type="SMART" id="SM00418"/>
    </source>
</evidence>
<dbReference type="Gene3D" id="1.10.10.10">
    <property type="entry name" value="Winged helix-like DNA-binding domain superfamily/Winged helix DNA-binding domain"/>
    <property type="match status" value="1"/>
</dbReference>
<dbReference type="GO" id="GO:0003700">
    <property type="term" value="F:DNA-binding transcription factor activity"/>
    <property type="evidence" value="ECO:0007669"/>
    <property type="project" value="InterPro"/>
</dbReference>
<protein>
    <submittedName>
        <fullName evidence="3">Transcriptional regulator</fullName>
    </submittedName>
</protein>
<name>A0A4P6EXK1_9BACL</name>
<evidence type="ECO:0000313" key="3">
    <source>
        <dbReference type="EMBL" id="QAY66963.1"/>
    </source>
</evidence>
<dbReference type="InterPro" id="IPR001845">
    <property type="entry name" value="HTH_ArsR_DNA-bd_dom"/>
</dbReference>
<dbReference type="SUPFAM" id="SSF46785">
    <property type="entry name" value="Winged helix' DNA-binding domain"/>
    <property type="match status" value="1"/>
</dbReference>
<dbReference type="Proteomes" id="UP000293568">
    <property type="component" value="Chromosome"/>
</dbReference>
<evidence type="ECO:0000256" key="1">
    <source>
        <dbReference type="ARBA" id="ARBA00023125"/>
    </source>
</evidence>
<dbReference type="AlphaFoldDB" id="A0A4P6EXK1"/>
<dbReference type="OrthoDB" id="2646147at2"/>
<keyword evidence="1" id="KW-0238">DNA-binding</keyword>
<accession>A0A4P6EXK1</accession>
<dbReference type="InterPro" id="IPR011991">
    <property type="entry name" value="ArsR-like_HTH"/>
</dbReference>
<dbReference type="Pfam" id="PF01022">
    <property type="entry name" value="HTH_5"/>
    <property type="match status" value="1"/>
</dbReference>
<dbReference type="RefSeq" id="WP_129441089.1">
    <property type="nucleotide sequence ID" value="NZ_CP035492.1"/>
</dbReference>
<dbReference type="SMART" id="SM00418">
    <property type="entry name" value="HTH_ARSR"/>
    <property type="match status" value="1"/>
</dbReference>
<proteinExistence type="predicted"/>
<dbReference type="EMBL" id="CP035492">
    <property type="protein sequence ID" value="QAY66963.1"/>
    <property type="molecule type" value="Genomic_DNA"/>
</dbReference>
<feature type="domain" description="HTH arsR-type" evidence="2">
    <location>
        <begin position="218"/>
        <end position="293"/>
    </location>
</feature>
<evidence type="ECO:0000313" key="4">
    <source>
        <dbReference type="Proteomes" id="UP000293568"/>
    </source>
</evidence>
<dbReference type="InterPro" id="IPR036390">
    <property type="entry name" value="WH_DNA-bd_sf"/>
</dbReference>
<gene>
    <name evidence="3" type="ORF">ET464_11720</name>
</gene>
<dbReference type="CDD" id="cd00090">
    <property type="entry name" value="HTH_ARSR"/>
    <property type="match status" value="1"/>
</dbReference>
<reference evidence="3 4" key="1">
    <citation type="submission" date="2019-01" db="EMBL/GenBank/DDBJ databases">
        <title>Genome sequencing of strain FW100M-2.</title>
        <authorList>
            <person name="Heo J."/>
            <person name="Kim S.-J."/>
            <person name="Kim J.-S."/>
            <person name="Hong S.-B."/>
            <person name="Kwon S.-W."/>
        </authorList>
    </citation>
    <scope>NUCLEOTIDE SEQUENCE [LARGE SCALE GENOMIC DNA]</scope>
    <source>
        <strain evidence="3 4">FW100M-2</strain>
    </source>
</reference>
<keyword evidence="4" id="KW-1185">Reference proteome</keyword>
<organism evidence="3 4">
    <name type="scientific">Paenibacillus protaetiae</name>
    <dbReference type="NCBI Taxonomy" id="2509456"/>
    <lineage>
        <taxon>Bacteria</taxon>
        <taxon>Bacillati</taxon>
        <taxon>Bacillota</taxon>
        <taxon>Bacilli</taxon>
        <taxon>Bacillales</taxon>
        <taxon>Paenibacillaceae</taxon>
        <taxon>Paenibacillus</taxon>
    </lineage>
</organism>